<sequence length="244" mass="29494">MSSVLIFSSNIKDAIYLAKKSNYDKVLKYISDNNKKYLLLKINIKINIYNLISKGIELKTYINFLIYIFLESFHNNINIYSKILNLIHFIIFNKMNIYDVLYFSIIIYYMKDNTIIINQHTCISTYYIGLEVYIESLYSIERYNYTDLLFNDYYNENNINKKEIMNKIWNSFILIDKINNLEILTDHNNKINDLNQLNIQNNNKIIILTKQNYYYYNKIKMYILNKTRTLLSINNNLFFNNIYN</sequence>
<evidence type="ECO:0000313" key="1">
    <source>
        <dbReference type="EMBL" id="QHT76850.1"/>
    </source>
</evidence>
<accession>A0A6C0H909</accession>
<reference evidence="1" key="1">
    <citation type="journal article" date="2020" name="Nature">
        <title>Giant virus diversity and host interactions through global metagenomics.</title>
        <authorList>
            <person name="Schulz F."/>
            <person name="Roux S."/>
            <person name="Paez-Espino D."/>
            <person name="Jungbluth S."/>
            <person name="Walsh D.A."/>
            <person name="Denef V.J."/>
            <person name="McMahon K.D."/>
            <person name="Konstantinidis K.T."/>
            <person name="Eloe-Fadrosh E.A."/>
            <person name="Kyrpides N.C."/>
            <person name="Woyke T."/>
        </authorList>
    </citation>
    <scope>NUCLEOTIDE SEQUENCE</scope>
    <source>
        <strain evidence="1">GVMAG-M-3300023179-82</strain>
    </source>
</reference>
<dbReference type="EMBL" id="MN739904">
    <property type="protein sequence ID" value="QHT76850.1"/>
    <property type="molecule type" value="Genomic_DNA"/>
</dbReference>
<dbReference type="AlphaFoldDB" id="A0A6C0H909"/>
<name>A0A6C0H909_9ZZZZ</name>
<protein>
    <submittedName>
        <fullName evidence="1">Uncharacterized protein</fullName>
    </submittedName>
</protein>
<organism evidence="1">
    <name type="scientific">viral metagenome</name>
    <dbReference type="NCBI Taxonomy" id="1070528"/>
    <lineage>
        <taxon>unclassified sequences</taxon>
        <taxon>metagenomes</taxon>
        <taxon>organismal metagenomes</taxon>
    </lineage>
</organism>
<proteinExistence type="predicted"/>